<dbReference type="InterPro" id="IPR036458">
    <property type="entry name" value="Na:dicarbo_symporter_sf"/>
</dbReference>
<gene>
    <name evidence="10" type="ORF">SAMN05444170_1414</name>
</gene>
<dbReference type="RefSeq" id="WP_083587485.1">
    <property type="nucleotide sequence ID" value="NZ_LT670849.1"/>
</dbReference>
<dbReference type="PANTHER" id="PTHR42865">
    <property type="entry name" value="PROTON/GLUTAMATE-ASPARTATE SYMPORTER"/>
    <property type="match status" value="1"/>
</dbReference>
<feature type="transmembrane region" description="Helical" evidence="9">
    <location>
        <begin position="398"/>
        <end position="415"/>
    </location>
</feature>
<keyword evidence="4" id="KW-1003">Cell membrane</keyword>
<dbReference type="OrthoDB" id="9766690at2"/>
<evidence type="ECO:0000256" key="4">
    <source>
        <dbReference type="ARBA" id="ARBA00022475"/>
    </source>
</evidence>
<dbReference type="FunFam" id="1.10.3860.10:FF:000001">
    <property type="entry name" value="C4-dicarboxylate transport protein"/>
    <property type="match status" value="1"/>
</dbReference>
<dbReference type="GO" id="GO:0015138">
    <property type="term" value="F:fumarate transmembrane transporter activity"/>
    <property type="evidence" value="ECO:0007669"/>
    <property type="project" value="TreeGrafter"/>
</dbReference>
<sequence>MTSIESDRAIQGQEVAARWHTKPYIRVLIAIAIGALVGYLWPDVGVSLKPIGDALIKMIKMIIAPIVFLTVVQGIASLDDMGKAGRIGLKALIYFEAGTTIALLFGLLVVNLAQPGVGMHVSPASLDTKLIESYVTQSHEQSVVGFLMNVIPSTFVGAFTNGDTLQVLFIAVLFGIALQRFGARGKPVLQFVEATSKVFFIVIGMIMQIAPIGAFGAMAFTVGKYGVGAIVTLSGFMLTFYAACLLFIFAGLGLVARVAGFNIFKLIRYLREELLLVFGLSGSEPVMPRFIAKMTAAGCSESTVGLVIPTGYTFNLDGTCIYLTMAAVFLAQATDTPMSIWQQVVLVVVCLLASKGAAAVPGSGFIVLAAAIGATGHVPVASIALLLGIDRFMSEARALTNFIGTAVATIVVAAWEGELDRARFSETLDNPDASKLSF</sequence>
<evidence type="ECO:0000256" key="3">
    <source>
        <dbReference type="ARBA" id="ARBA00022448"/>
    </source>
</evidence>
<keyword evidence="7 9" id="KW-1133">Transmembrane helix</keyword>
<evidence type="ECO:0000256" key="2">
    <source>
        <dbReference type="ARBA" id="ARBA00006148"/>
    </source>
</evidence>
<evidence type="ECO:0000256" key="8">
    <source>
        <dbReference type="ARBA" id="ARBA00023136"/>
    </source>
</evidence>
<feature type="transmembrane region" description="Helical" evidence="9">
    <location>
        <begin position="61"/>
        <end position="79"/>
    </location>
</feature>
<feature type="transmembrane region" description="Helical" evidence="9">
    <location>
        <begin position="91"/>
        <end position="113"/>
    </location>
</feature>
<keyword evidence="6" id="KW-0769">Symport</keyword>
<feature type="transmembrane region" description="Helical" evidence="9">
    <location>
        <begin position="240"/>
        <end position="264"/>
    </location>
</feature>
<dbReference type="InterPro" id="IPR018107">
    <property type="entry name" value="Na-dicarboxylate_symporter_CS"/>
</dbReference>
<reference evidence="11" key="1">
    <citation type="submission" date="2016-11" db="EMBL/GenBank/DDBJ databases">
        <authorList>
            <person name="Varghese N."/>
            <person name="Submissions S."/>
        </authorList>
    </citation>
    <scope>NUCLEOTIDE SEQUENCE [LARGE SCALE GENOMIC DNA]</scope>
    <source>
        <strain evidence="11">GAS401</strain>
    </source>
</reference>
<feature type="transmembrane region" description="Helical" evidence="9">
    <location>
        <begin position="365"/>
        <end position="386"/>
    </location>
</feature>
<keyword evidence="3" id="KW-0813">Transport</keyword>
<dbReference type="EMBL" id="LT670849">
    <property type="protein sequence ID" value="SHN68729.1"/>
    <property type="molecule type" value="Genomic_DNA"/>
</dbReference>
<feature type="transmembrane region" description="Helical" evidence="9">
    <location>
        <begin position="198"/>
        <end position="220"/>
    </location>
</feature>
<dbReference type="GO" id="GO:0005886">
    <property type="term" value="C:plasma membrane"/>
    <property type="evidence" value="ECO:0007669"/>
    <property type="project" value="UniProtKB-SubCell"/>
</dbReference>
<name>A0A1M7TDA0_9BRAD</name>
<evidence type="ECO:0000313" key="11">
    <source>
        <dbReference type="Proteomes" id="UP000184096"/>
    </source>
</evidence>
<dbReference type="GO" id="GO:0015141">
    <property type="term" value="F:succinate transmembrane transporter activity"/>
    <property type="evidence" value="ECO:0007669"/>
    <property type="project" value="TreeGrafter"/>
</dbReference>
<proteinExistence type="inferred from homology"/>
<dbReference type="Gene3D" id="1.10.3860.10">
    <property type="entry name" value="Sodium:dicarboxylate symporter"/>
    <property type="match status" value="1"/>
</dbReference>
<dbReference type="PROSITE" id="PS00714">
    <property type="entry name" value="NA_DICARBOXYL_SYMP_2"/>
    <property type="match status" value="1"/>
</dbReference>
<evidence type="ECO:0000256" key="9">
    <source>
        <dbReference type="SAM" id="Phobius"/>
    </source>
</evidence>
<dbReference type="GO" id="GO:0015366">
    <property type="term" value="F:malate:proton symporter activity"/>
    <property type="evidence" value="ECO:0007669"/>
    <property type="project" value="TreeGrafter"/>
</dbReference>
<evidence type="ECO:0000256" key="5">
    <source>
        <dbReference type="ARBA" id="ARBA00022692"/>
    </source>
</evidence>
<keyword evidence="11" id="KW-1185">Reference proteome</keyword>
<comment type="subcellular location">
    <subcellularLocation>
        <location evidence="1">Cell inner membrane</location>
        <topology evidence="1">Multi-pass membrane protein</topology>
    </subcellularLocation>
</comment>
<keyword evidence="8 9" id="KW-0472">Membrane</keyword>
<dbReference type="AlphaFoldDB" id="A0A1M7TDA0"/>
<dbReference type="PRINTS" id="PR00173">
    <property type="entry name" value="EDTRNSPORT"/>
</dbReference>
<evidence type="ECO:0000256" key="1">
    <source>
        <dbReference type="ARBA" id="ARBA00004429"/>
    </source>
</evidence>
<feature type="transmembrane region" description="Helical" evidence="9">
    <location>
        <begin position="155"/>
        <end position="178"/>
    </location>
</feature>
<dbReference type="NCBIfam" id="NF002461">
    <property type="entry name" value="PRK01663.1"/>
    <property type="match status" value="1"/>
</dbReference>
<dbReference type="PROSITE" id="PS00713">
    <property type="entry name" value="NA_DICARBOXYL_SYMP_1"/>
    <property type="match status" value="1"/>
</dbReference>
<keyword evidence="5 9" id="KW-0812">Transmembrane</keyword>
<feature type="transmembrane region" description="Helical" evidence="9">
    <location>
        <begin position="340"/>
        <end position="359"/>
    </location>
</feature>
<dbReference type="InterPro" id="IPR001991">
    <property type="entry name" value="Na-dicarboxylate_symporter"/>
</dbReference>
<accession>A0A1M7TDA0</accession>
<dbReference type="GO" id="GO:0070778">
    <property type="term" value="P:L-aspartate transmembrane transport"/>
    <property type="evidence" value="ECO:0007669"/>
    <property type="project" value="TreeGrafter"/>
</dbReference>
<protein>
    <submittedName>
        <fullName evidence="10">Aerobic C4-dicarboxylate transport protein</fullName>
    </submittedName>
</protein>
<comment type="similarity">
    <text evidence="2">Belongs to the dicarboxylate/amino acid:cation symporter (DAACS) (TC 2.A.23) family.</text>
</comment>
<evidence type="ECO:0000313" key="10">
    <source>
        <dbReference type="EMBL" id="SHN68729.1"/>
    </source>
</evidence>
<dbReference type="SUPFAM" id="SSF118215">
    <property type="entry name" value="Proton glutamate symport protein"/>
    <property type="match status" value="1"/>
</dbReference>
<dbReference type="PANTHER" id="PTHR42865:SF1">
    <property type="entry name" value="AEROBIC C4-DICARBOXYLATE TRANSPORT PROTEIN"/>
    <property type="match status" value="1"/>
</dbReference>
<dbReference type="Pfam" id="PF00375">
    <property type="entry name" value="SDF"/>
    <property type="match status" value="1"/>
</dbReference>
<organism evidence="10 11">
    <name type="scientific">Bradyrhizobium erythrophlei</name>
    <dbReference type="NCBI Taxonomy" id="1437360"/>
    <lineage>
        <taxon>Bacteria</taxon>
        <taxon>Pseudomonadati</taxon>
        <taxon>Pseudomonadota</taxon>
        <taxon>Alphaproteobacteria</taxon>
        <taxon>Hyphomicrobiales</taxon>
        <taxon>Nitrobacteraceae</taxon>
        <taxon>Bradyrhizobium</taxon>
    </lineage>
</organism>
<evidence type="ECO:0000256" key="6">
    <source>
        <dbReference type="ARBA" id="ARBA00022847"/>
    </source>
</evidence>
<feature type="transmembrane region" description="Helical" evidence="9">
    <location>
        <begin position="24"/>
        <end position="41"/>
    </location>
</feature>
<evidence type="ECO:0000256" key="7">
    <source>
        <dbReference type="ARBA" id="ARBA00022989"/>
    </source>
</evidence>
<dbReference type="Proteomes" id="UP000184096">
    <property type="component" value="Chromosome I"/>
</dbReference>